<dbReference type="AlphaFoldDB" id="A0A3B3RHS7"/>
<dbReference type="InterPro" id="IPR003894">
    <property type="entry name" value="TAFH_NHR1"/>
</dbReference>
<dbReference type="PANTHER" id="PTHR15138">
    <property type="entry name" value="TRANSCRIPTION INITIATION FACTOR TFIID SUBUNIT 4"/>
    <property type="match status" value="1"/>
</dbReference>
<dbReference type="SMART" id="SM00549">
    <property type="entry name" value="TAFH"/>
    <property type="match status" value="1"/>
</dbReference>
<keyword evidence="3" id="KW-0597">Phosphoprotein</keyword>
<dbReference type="FunFam" id="1.10.20.10:FF:000015">
    <property type="entry name" value="Transcription initiation factor TFIID subunit 4B"/>
    <property type="match status" value="1"/>
</dbReference>
<protein>
    <submittedName>
        <fullName evidence="9">TATA-box binding protein associated factor 4</fullName>
    </submittedName>
</protein>
<comment type="subcellular location">
    <subcellularLocation>
        <location evidence="1">Nucleus</location>
    </subcellularLocation>
</comment>
<dbReference type="InterPro" id="IPR045144">
    <property type="entry name" value="TAF4"/>
</dbReference>
<feature type="region of interest" description="Disordered" evidence="7">
    <location>
        <begin position="894"/>
        <end position="927"/>
    </location>
</feature>
<dbReference type="GO" id="GO:0005669">
    <property type="term" value="C:transcription factor TFIID complex"/>
    <property type="evidence" value="ECO:0007669"/>
    <property type="project" value="InterPro"/>
</dbReference>
<name>A0A3B3RHS7_9TELE</name>
<evidence type="ECO:0000256" key="1">
    <source>
        <dbReference type="ARBA" id="ARBA00004123"/>
    </source>
</evidence>
<feature type="compositionally biased region" description="Polar residues" evidence="7">
    <location>
        <begin position="911"/>
        <end position="927"/>
    </location>
</feature>
<evidence type="ECO:0000259" key="8">
    <source>
        <dbReference type="PROSITE" id="PS51119"/>
    </source>
</evidence>
<evidence type="ECO:0000256" key="6">
    <source>
        <dbReference type="ARBA" id="ARBA00023242"/>
    </source>
</evidence>
<dbReference type="Proteomes" id="UP000261540">
    <property type="component" value="Unplaced"/>
</dbReference>
<dbReference type="PROSITE" id="PS51119">
    <property type="entry name" value="TAFH"/>
    <property type="match status" value="1"/>
</dbReference>
<feature type="domain" description="TAFH" evidence="8">
    <location>
        <begin position="469"/>
        <end position="566"/>
    </location>
</feature>
<dbReference type="FunFam" id="1.20.120.1110:FF:000002">
    <property type="entry name" value="Transcription initiation factor TFIID subunit 4B"/>
    <property type="match status" value="1"/>
</dbReference>
<keyword evidence="10" id="KW-1185">Reference proteome</keyword>
<sequence length="962" mass="100688">MAAGSDLLDEVFFHTEVDEKVVSDLVGSLESELAGSGHANSQAKGQALANHVTGFGARGNTNVQESKVGLAQEVAEAGAGVQGGVINNTRSPGSAMDAATAGIASATDSEPLAGLSQSKTVAVSAIGTTVSNHATVRGKSGTSAVQTLNGSSVINSHSSGSVAAFAGTPEPASGGTENVASAVTVVNNGPGSAVRGGAVLPPASSTVIQTSFMNTQNIVTSTVITPQALALSTAPGVALVRPPMQAAGSATTQNGNNAVLTSGVSVAALPTPGIPSQSVTVSVTTGAQVIKSESPKTLPQGLVSSAGGLTLGQATQPAPIAKSPALQAVTRAPTPSSPAASPAGIRAIAPPVLAPRLSQAAPSQPNIQNIQLPPGMVLVRSDSGQLLMIHQQTLAQMQAQSQSQSAMAPRPATPTSTPPVHITSVQGPGTPILARQVTPTTIIKQASGVQASVQTTTTLQRPPVLQETMENVKKCKNFLSTLIKLASSGKQSSETAANVKDLVKNLLEGKIEAEDFTSRLYRELNSSPQPYLVPFLKRSLPALRAMTTDSAAFIQQSQLQQPAPASTTSLTTVVMSSAAQRPTTVTPASVATVTGTLQQPVISLAQAGHSKPGQAASLVLHQSQQQQTAMVRPPQVTITQTPMVTLRQPHSRIVLGQPQVQMKPLHTVPLVKSSASVGARGPTPPMAALSATQKNKLKDAGGGTFRDDDDINDVASMAGVNLSEENARILATNSELVGAVTRSCKDEAFLYTATLHRRVLNIGKKYGIAELGPEVVNFVSHATQQRLQDLLEKVSQIAQQKNFSFKDDSRYEQISDVRSQLKFFEQLDQMEKQRKEEQEREILMKAAKSRSRQEDPEQLRLKQKAKEMQQQELAQMRQREANLTALAAIGPRKKRKLDWPGTGAGAEGSGVSPSLSGATGTGSSRQFTRQRITRVNLRDLLFCLETERESSHSNLLYRAFLK</sequence>
<dbReference type="Gene3D" id="1.10.20.10">
    <property type="entry name" value="Histone, subunit A"/>
    <property type="match status" value="1"/>
</dbReference>
<dbReference type="InterPro" id="IPR007900">
    <property type="entry name" value="TAF4_C"/>
</dbReference>
<dbReference type="Pfam" id="PF05236">
    <property type="entry name" value="TAF4"/>
    <property type="match status" value="1"/>
</dbReference>
<evidence type="ECO:0000256" key="7">
    <source>
        <dbReference type="SAM" id="MobiDB-lite"/>
    </source>
</evidence>
<proteinExistence type="inferred from homology"/>
<dbReference type="InterPro" id="IPR037249">
    <property type="entry name" value="TAFH/NHR1_dom_sf"/>
</dbReference>
<accession>A0A3B3RHS7</accession>
<feature type="region of interest" description="Disordered" evidence="7">
    <location>
        <begin position="845"/>
        <end position="864"/>
    </location>
</feature>
<dbReference type="Ensembl" id="ENSPKIT00000041724.1">
    <property type="protein sequence ID" value="ENSPKIP00000017216.1"/>
    <property type="gene ID" value="ENSPKIG00000003214.1"/>
</dbReference>
<evidence type="ECO:0000256" key="3">
    <source>
        <dbReference type="ARBA" id="ARBA00022553"/>
    </source>
</evidence>
<dbReference type="GO" id="GO:0003677">
    <property type="term" value="F:DNA binding"/>
    <property type="evidence" value="ECO:0007669"/>
    <property type="project" value="TreeGrafter"/>
</dbReference>
<dbReference type="GO" id="GO:0006357">
    <property type="term" value="P:regulation of transcription by RNA polymerase II"/>
    <property type="evidence" value="ECO:0007669"/>
    <property type="project" value="UniProtKB-ARBA"/>
</dbReference>
<dbReference type="GeneTree" id="ENSGT00390000011620"/>
<dbReference type="Gene3D" id="1.20.120.1110">
    <property type="entry name" value="TAFH/NHR1 domain"/>
    <property type="match status" value="1"/>
</dbReference>
<reference evidence="9" key="1">
    <citation type="submission" date="2025-08" db="UniProtKB">
        <authorList>
            <consortium name="Ensembl"/>
        </authorList>
    </citation>
    <scope>IDENTIFICATION</scope>
</reference>
<keyword evidence="5" id="KW-0804">Transcription</keyword>
<feature type="region of interest" description="Disordered" evidence="7">
    <location>
        <begin position="398"/>
        <end position="418"/>
    </location>
</feature>
<dbReference type="CDD" id="cd08045">
    <property type="entry name" value="HFD_TAF4"/>
    <property type="match status" value="1"/>
</dbReference>
<dbReference type="Pfam" id="PF07531">
    <property type="entry name" value="TAFH"/>
    <property type="match status" value="1"/>
</dbReference>
<dbReference type="SUPFAM" id="SSF47113">
    <property type="entry name" value="Histone-fold"/>
    <property type="match status" value="1"/>
</dbReference>
<dbReference type="PANTHER" id="PTHR15138:SF18">
    <property type="entry name" value="TATA-BOX BINDING PROTEIN ASSOCIATED FACTOR 4"/>
    <property type="match status" value="1"/>
</dbReference>
<dbReference type="InterPro" id="IPR009072">
    <property type="entry name" value="Histone-fold"/>
</dbReference>
<keyword evidence="4" id="KW-0805">Transcription regulation</keyword>
<keyword evidence="6" id="KW-0539">Nucleus</keyword>
<evidence type="ECO:0000256" key="4">
    <source>
        <dbReference type="ARBA" id="ARBA00023015"/>
    </source>
</evidence>
<reference evidence="9" key="2">
    <citation type="submission" date="2025-09" db="UniProtKB">
        <authorList>
            <consortium name="Ensembl"/>
        </authorList>
    </citation>
    <scope>IDENTIFICATION</scope>
</reference>
<organism evidence="9 10">
    <name type="scientific">Paramormyrops kingsleyae</name>
    <dbReference type="NCBI Taxonomy" id="1676925"/>
    <lineage>
        <taxon>Eukaryota</taxon>
        <taxon>Metazoa</taxon>
        <taxon>Chordata</taxon>
        <taxon>Craniata</taxon>
        <taxon>Vertebrata</taxon>
        <taxon>Euteleostomi</taxon>
        <taxon>Actinopterygii</taxon>
        <taxon>Neopterygii</taxon>
        <taxon>Teleostei</taxon>
        <taxon>Osteoglossocephala</taxon>
        <taxon>Osteoglossomorpha</taxon>
        <taxon>Osteoglossiformes</taxon>
        <taxon>Mormyridae</taxon>
        <taxon>Paramormyrops</taxon>
    </lineage>
</organism>
<dbReference type="GO" id="GO:0016251">
    <property type="term" value="F:RNA polymerase II general transcription initiation factor activity"/>
    <property type="evidence" value="ECO:0007669"/>
    <property type="project" value="TreeGrafter"/>
</dbReference>
<dbReference type="SUPFAM" id="SSF158553">
    <property type="entry name" value="TAFH domain-like"/>
    <property type="match status" value="1"/>
</dbReference>
<comment type="similarity">
    <text evidence="2">Belongs to the TAF4 family.</text>
</comment>
<feature type="compositionally biased region" description="Basic and acidic residues" evidence="7">
    <location>
        <begin position="851"/>
        <end position="864"/>
    </location>
</feature>
<evidence type="ECO:0000313" key="10">
    <source>
        <dbReference type="Proteomes" id="UP000261540"/>
    </source>
</evidence>
<dbReference type="GO" id="GO:0046982">
    <property type="term" value="F:protein heterodimerization activity"/>
    <property type="evidence" value="ECO:0007669"/>
    <property type="project" value="InterPro"/>
</dbReference>
<evidence type="ECO:0000313" key="9">
    <source>
        <dbReference type="Ensembl" id="ENSPKIP00000017216.1"/>
    </source>
</evidence>
<evidence type="ECO:0000256" key="5">
    <source>
        <dbReference type="ARBA" id="ARBA00023163"/>
    </source>
</evidence>
<dbReference type="GO" id="GO:0006367">
    <property type="term" value="P:transcription initiation at RNA polymerase II promoter"/>
    <property type="evidence" value="ECO:0007669"/>
    <property type="project" value="TreeGrafter"/>
</dbReference>
<evidence type="ECO:0000256" key="2">
    <source>
        <dbReference type="ARBA" id="ARBA00006178"/>
    </source>
</evidence>